<evidence type="ECO:0000313" key="1">
    <source>
        <dbReference type="EMBL" id="JAH14511.1"/>
    </source>
</evidence>
<name>A0A0E9QCA9_ANGAN</name>
<dbReference type="EMBL" id="GBXM01094066">
    <property type="protein sequence ID" value="JAH14511.1"/>
    <property type="molecule type" value="Transcribed_RNA"/>
</dbReference>
<organism evidence="1">
    <name type="scientific">Anguilla anguilla</name>
    <name type="common">European freshwater eel</name>
    <name type="synonym">Muraena anguilla</name>
    <dbReference type="NCBI Taxonomy" id="7936"/>
    <lineage>
        <taxon>Eukaryota</taxon>
        <taxon>Metazoa</taxon>
        <taxon>Chordata</taxon>
        <taxon>Craniata</taxon>
        <taxon>Vertebrata</taxon>
        <taxon>Euteleostomi</taxon>
        <taxon>Actinopterygii</taxon>
        <taxon>Neopterygii</taxon>
        <taxon>Teleostei</taxon>
        <taxon>Anguilliformes</taxon>
        <taxon>Anguillidae</taxon>
        <taxon>Anguilla</taxon>
    </lineage>
</organism>
<reference evidence="1" key="2">
    <citation type="journal article" date="2015" name="Fish Shellfish Immunol.">
        <title>Early steps in the European eel (Anguilla anguilla)-Vibrio vulnificus interaction in the gills: Role of the RtxA13 toxin.</title>
        <authorList>
            <person name="Callol A."/>
            <person name="Pajuelo D."/>
            <person name="Ebbesson L."/>
            <person name="Teles M."/>
            <person name="MacKenzie S."/>
            <person name="Amaro C."/>
        </authorList>
    </citation>
    <scope>NUCLEOTIDE SEQUENCE</scope>
</reference>
<reference evidence="1" key="1">
    <citation type="submission" date="2014-11" db="EMBL/GenBank/DDBJ databases">
        <authorList>
            <person name="Amaro Gonzalez C."/>
        </authorList>
    </citation>
    <scope>NUCLEOTIDE SEQUENCE</scope>
</reference>
<accession>A0A0E9QCA9</accession>
<sequence>MQRAWLLEVPLGFVGCVNV</sequence>
<dbReference type="AlphaFoldDB" id="A0A0E9QCA9"/>
<proteinExistence type="predicted"/>
<protein>
    <submittedName>
        <fullName evidence="1">Uncharacterized protein</fullName>
    </submittedName>
</protein>